<keyword evidence="6" id="KW-1185">Reference proteome</keyword>
<evidence type="ECO:0000256" key="2">
    <source>
        <dbReference type="ARBA" id="ARBA00022603"/>
    </source>
</evidence>
<dbReference type="GO" id="GO:0032259">
    <property type="term" value="P:methylation"/>
    <property type="evidence" value="ECO:0007669"/>
    <property type="project" value="UniProtKB-KW"/>
</dbReference>
<dbReference type="EMBL" id="JAKRYL010000038">
    <property type="protein sequence ID" value="MCL7749741.1"/>
    <property type="molecule type" value="Genomic_DNA"/>
</dbReference>
<dbReference type="InterPro" id="IPR013216">
    <property type="entry name" value="Methyltransf_11"/>
</dbReference>
<name>A0A9X2CWP8_9BACI</name>
<comment type="similarity">
    <text evidence="1">Belongs to the methyltransferase superfamily.</text>
</comment>
<dbReference type="InterPro" id="IPR051052">
    <property type="entry name" value="Diverse_substrate_MTase"/>
</dbReference>
<dbReference type="Gene3D" id="3.40.50.150">
    <property type="entry name" value="Vaccinia Virus protein VP39"/>
    <property type="match status" value="1"/>
</dbReference>
<keyword evidence="3" id="KW-0808">Transferase</keyword>
<evidence type="ECO:0000313" key="5">
    <source>
        <dbReference type="EMBL" id="MCL7749741.1"/>
    </source>
</evidence>
<sequence length="261" mass="29779">MAEDNTKANVQAQFGKNARNYVTSNTHAKGEDLQKLLEISQVKGTEKCLDIATGGGHVANALAPVVKEVVALDLTTEILAAAKGFIDSNGHENVTFVQGDAERLPFDDHSFDVVTCRIAAHHFPNVLAFVREAFRVVKAEGTVLFIDNVAPERDDFDSFYNKIEKDRDPSHYRAWKKSEWYKMIEEAGFEIEESYRFKKHFNFNNWCQMMNLEPKKQEILTEHMITSSYELHDKFRLKINDGKVESFMGESILIKAIKPQM</sequence>
<dbReference type="Pfam" id="PF08241">
    <property type="entry name" value="Methyltransf_11"/>
    <property type="match status" value="1"/>
</dbReference>
<organism evidence="5 6">
    <name type="scientific">Halalkalibacter alkaliphilus</name>
    <dbReference type="NCBI Taxonomy" id="2917993"/>
    <lineage>
        <taxon>Bacteria</taxon>
        <taxon>Bacillati</taxon>
        <taxon>Bacillota</taxon>
        <taxon>Bacilli</taxon>
        <taxon>Bacillales</taxon>
        <taxon>Bacillaceae</taxon>
        <taxon>Halalkalibacter</taxon>
    </lineage>
</organism>
<proteinExistence type="inferred from homology"/>
<dbReference type="CDD" id="cd02440">
    <property type="entry name" value="AdoMet_MTases"/>
    <property type="match status" value="1"/>
</dbReference>
<dbReference type="Proteomes" id="UP001139150">
    <property type="component" value="Unassembled WGS sequence"/>
</dbReference>
<evidence type="ECO:0000259" key="4">
    <source>
        <dbReference type="Pfam" id="PF08241"/>
    </source>
</evidence>
<gene>
    <name evidence="5" type="ORF">MF646_21740</name>
</gene>
<reference evidence="5" key="1">
    <citation type="submission" date="2022-02" db="EMBL/GenBank/DDBJ databases">
        <title>Halalkalibacter sp. nov. isolated from Lonar Lake, India.</title>
        <authorList>
            <person name="Joshi A."/>
            <person name="Thite S."/>
            <person name="Lodha T."/>
        </authorList>
    </citation>
    <scope>NUCLEOTIDE SEQUENCE</scope>
    <source>
        <strain evidence="5">MEB205</strain>
    </source>
</reference>
<dbReference type="InterPro" id="IPR029063">
    <property type="entry name" value="SAM-dependent_MTases_sf"/>
</dbReference>
<dbReference type="GO" id="GO:0008757">
    <property type="term" value="F:S-adenosylmethionine-dependent methyltransferase activity"/>
    <property type="evidence" value="ECO:0007669"/>
    <property type="project" value="InterPro"/>
</dbReference>
<dbReference type="PANTHER" id="PTHR44942">
    <property type="entry name" value="METHYLTRANSF_11 DOMAIN-CONTAINING PROTEIN"/>
    <property type="match status" value="1"/>
</dbReference>
<evidence type="ECO:0000256" key="3">
    <source>
        <dbReference type="ARBA" id="ARBA00022679"/>
    </source>
</evidence>
<evidence type="ECO:0000256" key="1">
    <source>
        <dbReference type="ARBA" id="ARBA00008361"/>
    </source>
</evidence>
<comment type="caution">
    <text evidence="5">The sequence shown here is derived from an EMBL/GenBank/DDBJ whole genome shotgun (WGS) entry which is preliminary data.</text>
</comment>
<evidence type="ECO:0000313" key="6">
    <source>
        <dbReference type="Proteomes" id="UP001139150"/>
    </source>
</evidence>
<dbReference type="AlphaFoldDB" id="A0A9X2CWP8"/>
<protein>
    <submittedName>
        <fullName evidence="5">Methyltransferase domain-containing protein</fullName>
    </submittedName>
</protein>
<dbReference type="SUPFAM" id="SSF53335">
    <property type="entry name" value="S-adenosyl-L-methionine-dependent methyltransferases"/>
    <property type="match status" value="1"/>
</dbReference>
<feature type="domain" description="Methyltransferase type 11" evidence="4">
    <location>
        <begin position="49"/>
        <end position="145"/>
    </location>
</feature>
<accession>A0A9X2CWP8</accession>
<keyword evidence="2 5" id="KW-0489">Methyltransferase</keyword>
<dbReference type="PANTHER" id="PTHR44942:SF4">
    <property type="entry name" value="METHYLTRANSFERASE TYPE 11 DOMAIN-CONTAINING PROTEIN"/>
    <property type="match status" value="1"/>
</dbReference>
<dbReference type="RefSeq" id="WP_250098596.1">
    <property type="nucleotide sequence ID" value="NZ_JAKRYL010000038.1"/>
</dbReference>